<feature type="region of interest" description="Disordered" evidence="1">
    <location>
        <begin position="1"/>
        <end position="81"/>
    </location>
</feature>
<dbReference type="STRING" id="49012.A0A0F7RRU6"/>
<dbReference type="AlphaFoldDB" id="A0A0F7RRU6"/>
<name>A0A0F7RRU6_9BASI</name>
<feature type="domain" description="Inositol polyphosphate-related phosphatase" evidence="2">
    <location>
        <begin position="1"/>
        <end position="223"/>
    </location>
</feature>
<dbReference type="InterPro" id="IPR046985">
    <property type="entry name" value="IP5"/>
</dbReference>
<evidence type="ECO:0000313" key="3">
    <source>
        <dbReference type="EMBL" id="CDR98505.1"/>
    </source>
</evidence>
<dbReference type="PANTHER" id="PTHR11200">
    <property type="entry name" value="INOSITOL 5-PHOSPHATASE"/>
    <property type="match status" value="1"/>
</dbReference>
<dbReference type="SUPFAM" id="SSF56219">
    <property type="entry name" value="DNase I-like"/>
    <property type="match status" value="1"/>
</dbReference>
<sequence length="223" mass="24900">MEDVGETPGRSAAASSAEQGEEVEKQEVQGVNRLKTAQDVKEQSAAEGDANGTPKEEPNGVNGISSDEHNPTILSTTTPLYTEHPIPDHDLILHFGDLNFRLDISHSEAHRLIRQRDYPTLYRYDQLESLRTSGSLFDDFVEGRIDFAPTYKFDKGTDRYDTSEKGRVPAWCDRVMWCVTREWEDGGGSATGEGVVLQAYESVGEVKFSDHKPVRATLLVRVR</sequence>
<accession>A0A0F7RRU6</accession>
<protein>
    <recommendedName>
        <fullName evidence="2">Inositol polyphosphate-related phosphatase domain-containing protein</fullName>
    </recommendedName>
</protein>
<evidence type="ECO:0000313" key="4">
    <source>
        <dbReference type="Proteomes" id="UP000242770"/>
    </source>
</evidence>
<dbReference type="PANTHER" id="PTHR11200:SF300">
    <property type="entry name" value="TYPE II INOSITOL 1,4,5-TRISPHOSPHATE 5-PHOSPHATASE"/>
    <property type="match status" value="1"/>
</dbReference>
<dbReference type="GO" id="GO:0004439">
    <property type="term" value="F:phosphatidylinositol-4,5-bisphosphate 5-phosphatase activity"/>
    <property type="evidence" value="ECO:0007669"/>
    <property type="project" value="TreeGrafter"/>
</dbReference>
<evidence type="ECO:0000256" key="1">
    <source>
        <dbReference type="SAM" id="MobiDB-lite"/>
    </source>
</evidence>
<dbReference type="Pfam" id="PF22669">
    <property type="entry name" value="Exo_endo_phos2"/>
    <property type="match status" value="1"/>
</dbReference>
<dbReference type="SMART" id="SM00128">
    <property type="entry name" value="IPPc"/>
    <property type="match status" value="1"/>
</dbReference>
<dbReference type="Gene3D" id="3.60.10.10">
    <property type="entry name" value="Endonuclease/exonuclease/phosphatase"/>
    <property type="match status" value="1"/>
</dbReference>
<evidence type="ECO:0000259" key="2">
    <source>
        <dbReference type="SMART" id="SM00128"/>
    </source>
</evidence>
<dbReference type="InterPro" id="IPR000300">
    <property type="entry name" value="IPPc"/>
</dbReference>
<keyword evidence="4" id="KW-1185">Reference proteome</keyword>
<reference evidence="4" key="1">
    <citation type="submission" date="2014-06" db="EMBL/GenBank/DDBJ databases">
        <authorList>
            <person name="Berkman P.J."/>
        </authorList>
    </citation>
    <scope>NUCLEOTIDE SEQUENCE [LARGE SCALE GENOMIC DNA]</scope>
</reference>
<proteinExistence type="predicted"/>
<dbReference type="Proteomes" id="UP000242770">
    <property type="component" value="Unassembled WGS sequence"/>
</dbReference>
<dbReference type="InterPro" id="IPR036691">
    <property type="entry name" value="Endo/exonu/phosph_ase_sf"/>
</dbReference>
<dbReference type="EMBL" id="CCFA01000031">
    <property type="protein sequence ID" value="CDR98505.1"/>
    <property type="molecule type" value="Genomic_DNA"/>
</dbReference>
<dbReference type="GO" id="GO:0046856">
    <property type="term" value="P:phosphatidylinositol dephosphorylation"/>
    <property type="evidence" value="ECO:0007669"/>
    <property type="project" value="InterPro"/>
</dbReference>
<organism evidence="3 4">
    <name type="scientific">Sporisorium scitamineum</name>
    <dbReference type="NCBI Taxonomy" id="49012"/>
    <lineage>
        <taxon>Eukaryota</taxon>
        <taxon>Fungi</taxon>
        <taxon>Dikarya</taxon>
        <taxon>Basidiomycota</taxon>
        <taxon>Ustilaginomycotina</taxon>
        <taxon>Ustilaginomycetes</taxon>
        <taxon>Ustilaginales</taxon>
        <taxon>Ustilaginaceae</taxon>
        <taxon>Sporisorium</taxon>
    </lineage>
</organism>
<gene>
    <name evidence="3" type="primary">SSCI00270.1</name>
</gene>